<evidence type="ECO:0000313" key="2">
    <source>
        <dbReference type="Proteomes" id="UP001367508"/>
    </source>
</evidence>
<organism evidence="1 2">
    <name type="scientific">Canavalia gladiata</name>
    <name type="common">Sword bean</name>
    <name type="synonym">Dolichos gladiatus</name>
    <dbReference type="NCBI Taxonomy" id="3824"/>
    <lineage>
        <taxon>Eukaryota</taxon>
        <taxon>Viridiplantae</taxon>
        <taxon>Streptophyta</taxon>
        <taxon>Embryophyta</taxon>
        <taxon>Tracheophyta</taxon>
        <taxon>Spermatophyta</taxon>
        <taxon>Magnoliopsida</taxon>
        <taxon>eudicotyledons</taxon>
        <taxon>Gunneridae</taxon>
        <taxon>Pentapetalae</taxon>
        <taxon>rosids</taxon>
        <taxon>fabids</taxon>
        <taxon>Fabales</taxon>
        <taxon>Fabaceae</taxon>
        <taxon>Papilionoideae</taxon>
        <taxon>50 kb inversion clade</taxon>
        <taxon>NPAAA clade</taxon>
        <taxon>indigoferoid/millettioid clade</taxon>
        <taxon>Phaseoleae</taxon>
        <taxon>Canavalia</taxon>
    </lineage>
</organism>
<proteinExistence type="predicted"/>
<dbReference type="Proteomes" id="UP001367508">
    <property type="component" value="Unassembled WGS sequence"/>
</dbReference>
<accession>A0AAN9KVM8</accession>
<gene>
    <name evidence="1" type="ORF">VNO77_26737</name>
</gene>
<keyword evidence="2" id="KW-1185">Reference proteome</keyword>
<protein>
    <submittedName>
        <fullName evidence="1">Uncharacterized protein</fullName>
    </submittedName>
</protein>
<sequence length="176" mass="19702">MAQRTTIHHSHKIHNPILAILFKPVSAIRMRLFKDAPKIQECFGLEIENARHKNKNQYGNGSGNGEDDIAISKTTVLFGVKSVKRGEYMQVGGAITYMMYHSVLALCNVSQHVALDYLTPRANSSLFLRLLGLVYFLSKLHCAHTHKLTHLCVFAMHPLLVNSDLASTPLVVRLII</sequence>
<reference evidence="1 2" key="1">
    <citation type="submission" date="2024-01" db="EMBL/GenBank/DDBJ databases">
        <title>The genomes of 5 underutilized Papilionoideae crops provide insights into root nodulation and disease resistanc.</title>
        <authorList>
            <person name="Jiang F."/>
        </authorList>
    </citation>
    <scope>NUCLEOTIDE SEQUENCE [LARGE SCALE GENOMIC DNA]</scope>
    <source>
        <strain evidence="1">LVBAO_FW01</strain>
        <tissue evidence="1">Leaves</tissue>
    </source>
</reference>
<evidence type="ECO:0000313" key="1">
    <source>
        <dbReference type="EMBL" id="KAK7323272.1"/>
    </source>
</evidence>
<name>A0AAN9KVM8_CANGL</name>
<dbReference type="EMBL" id="JAYMYQ010000006">
    <property type="protein sequence ID" value="KAK7323272.1"/>
    <property type="molecule type" value="Genomic_DNA"/>
</dbReference>
<dbReference type="AlphaFoldDB" id="A0AAN9KVM8"/>
<comment type="caution">
    <text evidence="1">The sequence shown here is derived from an EMBL/GenBank/DDBJ whole genome shotgun (WGS) entry which is preliminary data.</text>
</comment>